<keyword evidence="1" id="KW-1133">Transmembrane helix</keyword>
<reference evidence="4" key="1">
    <citation type="journal article" date="2019" name="Int. J. Syst. Evol. Microbiol.">
        <title>The Global Catalogue of Microorganisms (GCM) 10K type strain sequencing project: providing services to taxonomists for standard genome sequencing and annotation.</title>
        <authorList>
            <consortium name="The Broad Institute Genomics Platform"/>
            <consortium name="The Broad Institute Genome Sequencing Center for Infectious Disease"/>
            <person name="Wu L."/>
            <person name="Ma J."/>
        </authorList>
    </citation>
    <scope>NUCLEOTIDE SEQUENCE [LARGE SCALE GENOMIC DNA]</scope>
    <source>
        <strain evidence="4">JCM 17917</strain>
    </source>
</reference>
<dbReference type="InterPro" id="IPR036938">
    <property type="entry name" value="PAP2/HPO_sf"/>
</dbReference>
<dbReference type="PANTHER" id="PTHR14969:SF13">
    <property type="entry name" value="AT30094P"/>
    <property type="match status" value="1"/>
</dbReference>
<evidence type="ECO:0000313" key="4">
    <source>
        <dbReference type="Proteomes" id="UP001501844"/>
    </source>
</evidence>
<comment type="caution">
    <text evidence="3">The sequence shown here is derived from an EMBL/GenBank/DDBJ whole genome shotgun (WGS) entry which is preliminary data.</text>
</comment>
<evidence type="ECO:0000313" key="3">
    <source>
        <dbReference type="EMBL" id="GAA4298073.1"/>
    </source>
</evidence>
<keyword evidence="4" id="KW-1185">Reference proteome</keyword>
<feature type="transmembrane region" description="Helical" evidence="1">
    <location>
        <begin position="160"/>
        <end position="178"/>
    </location>
</feature>
<dbReference type="SUPFAM" id="SSF48317">
    <property type="entry name" value="Acid phosphatase/Vanadium-dependent haloperoxidase"/>
    <property type="match status" value="1"/>
</dbReference>
<dbReference type="EMBL" id="BAABGX010000001">
    <property type="protein sequence ID" value="GAA4298073.1"/>
    <property type="molecule type" value="Genomic_DNA"/>
</dbReference>
<feature type="transmembrane region" description="Helical" evidence="1">
    <location>
        <begin position="136"/>
        <end position="154"/>
    </location>
</feature>
<gene>
    <name evidence="3" type="primary">lpxF</name>
    <name evidence="3" type="ORF">GCM10023183_06180</name>
</gene>
<feature type="transmembrane region" description="Helical" evidence="1">
    <location>
        <begin position="113"/>
        <end position="129"/>
    </location>
</feature>
<evidence type="ECO:0000256" key="1">
    <source>
        <dbReference type="SAM" id="Phobius"/>
    </source>
</evidence>
<evidence type="ECO:0000259" key="2">
    <source>
        <dbReference type="SMART" id="SM00014"/>
    </source>
</evidence>
<dbReference type="SMART" id="SM00014">
    <property type="entry name" value="acidPPc"/>
    <property type="match status" value="1"/>
</dbReference>
<dbReference type="CDD" id="cd03395">
    <property type="entry name" value="PAP2_like_4"/>
    <property type="match status" value="1"/>
</dbReference>
<name>A0ABP8F8Z1_9BACT</name>
<organism evidence="3 4">
    <name type="scientific">Nibribacter koreensis</name>
    <dbReference type="NCBI Taxonomy" id="1084519"/>
    <lineage>
        <taxon>Bacteria</taxon>
        <taxon>Pseudomonadati</taxon>
        <taxon>Bacteroidota</taxon>
        <taxon>Cytophagia</taxon>
        <taxon>Cytophagales</taxon>
        <taxon>Hymenobacteraceae</taxon>
        <taxon>Nibribacter</taxon>
    </lineage>
</organism>
<keyword evidence="1" id="KW-0812">Transmembrane</keyword>
<dbReference type="InterPro" id="IPR000326">
    <property type="entry name" value="PAP2/HPO"/>
</dbReference>
<dbReference type="PANTHER" id="PTHR14969">
    <property type="entry name" value="SPHINGOSINE-1-PHOSPHATE PHOSPHOHYDROLASE"/>
    <property type="match status" value="1"/>
</dbReference>
<accession>A0ABP8F8Z1</accession>
<dbReference type="Pfam" id="PF01569">
    <property type="entry name" value="PAP2"/>
    <property type="match status" value="1"/>
</dbReference>
<protein>
    <submittedName>
        <fullName evidence="3">Lipid A 4'-phosphatase</fullName>
    </submittedName>
</protein>
<sequence length="190" mass="21771">MDKLKSLDHSLFFELNSWHSPFWDTVMTFISNKYVWFPFYALLILLLIYFYKKRGALMVLALAASVGLADFVSSGIFKPFFERLRPCHEGVIGMTVRVVDGCGGRYGFVSSHAANSFAIAVFLCMILPARQRWLKVLLLVWAFMISYSRIYLGVHYPGDITVGAAIGCLTAWLGIYIYRTIEKRYSFWTT</sequence>
<feature type="transmembrane region" description="Helical" evidence="1">
    <location>
        <begin position="58"/>
        <end position="77"/>
    </location>
</feature>
<feature type="domain" description="Phosphatidic acid phosphatase type 2/haloperoxidase" evidence="2">
    <location>
        <begin position="56"/>
        <end position="175"/>
    </location>
</feature>
<dbReference type="Proteomes" id="UP001501844">
    <property type="component" value="Unassembled WGS sequence"/>
</dbReference>
<keyword evidence="1" id="KW-0472">Membrane</keyword>
<dbReference type="Gene3D" id="1.20.144.10">
    <property type="entry name" value="Phosphatidic acid phosphatase type 2/haloperoxidase"/>
    <property type="match status" value="2"/>
</dbReference>
<feature type="transmembrane region" description="Helical" evidence="1">
    <location>
        <begin position="34"/>
        <end position="51"/>
    </location>
</feature>
<dbReference type="RefSeq" id="WP_345162240.1">
    <property type="nucleotide sequence ID" value="NZ_BAABGX010000001.1"/>
</dbReference>
<proteinExistence type="predicted"/>